<dbReference type="PANTHER" id="PTHR38459:SF1">
    <property type="entry name" value="PROPHAGE BACTOPRENOL-LINKED GLUCOSE TRANSLOCASE HOMOLOG"/>
    <property type="match status" value="1"/>
</dbReference>
<accession>A0A934USM7</accession>
<feature type="transmembrane region" description="Helical" evidence="6">
    <location>
        <begin position="33"/>
        <end position="50"/>
    </location>
</feature>
<evidence type="ECO:0000256" key="1">
    <source>
        <dbReference type="ARBA" id="ARBA00004141"/>
    </source>
</evidence>
<dbReference type="Proteomes" id="UP000617041">
    <property type="component" value="Unassembled WGS sequence"/>
</dbReference>
<comment type="similarity">
    <text evidence="2">Belongs to the GtrA family.</text>
</comment>
<keyword evidence="4 6" id="KW-1133">Transmembrane helix</keyword>
<dbReference type="RefSeq" id="WP_200789493.1">
    <property type="nucleotide sequence ID" value="NZ_JAEDAO010000001.1"/>
</dbReference>
<feature type="transmembrane region" description="Helical" evidence="6">
    <location>
        <begin position="7"/>
        <end position="27"/>
    </location>
</feature>
<dbReference type="GO" id="GO:0000271">
    <property type="term" value="P:polysaccharide biosynthetic process"/>
    <property type="evidence" value="ECO:0007669"/>
    <property type="project" value="InterPro"/>
</dbReference>
<protein>
    <submittedName>
        <fullName evidence="8">GtrA family protein</fullName>
    </submittedName>
</protein>
<evidence type="ECO:0000256" key="2">
    <source>
        <dbReference type="ARBA" id="ARBA00009399"/>
    </source>
</evidence>
<evidence type="ECO:0000256" key="4">
    <source>
        <dbReference type="ARBA" id="ARBA00022989"/>
    </source>
</evidence>
<comment type="subcellular location">
    <subcellularLocation>
        <location evidence="1">Membrane</location>
        <topology evidence="1">Multi-pass membrane protein</topology>
    </subcellularLocation>
</comment>
<comment type="caution">
    <text evidence="8">The sequence shown here is derived from an EMBL/GenBank/DDBJ whole genome shotgun (WGS) entry which is preliminary data.</text>
</comment>
<keyword evidence="5 6" id="KW-0472">Membrane</keyword>
<dbReference type="Pfam" id="PF04138">
    <property type="entry name" value="GtrA_DPMS_TM"/>
    <property type="match status" value="1"/>
</dbReference>
<feature type="transmembrane region" description="Helical" evidence="6">
    <location>
        <begin position="101"/>
        <end position="118"/>
    </location>
</feature>
<organism evidence="8 9">
    <name type="scientific">Ramlibacter algicola</name>
    <dbReference type="NCBI Taxonomy" id="2795217"/>
    <lineage>
        <taxon>Bacteria</taxon>
        <taxon>Pseudomonadati</taxon>
        <taxon>Pseudomonadota</taxon>
        <taxon>Betaproteobacteria</taxon>
        <taxon>Burkholderiales</taxon>
        <taxon>Comamonadaceae</taxon>
        <taxon>Ramlibacter</taxon>
    </lineage>
</organism>
<name>A0A934USM7_9BURK</name>
<evidence type="ECO:0000313" key="8">
    <source>
        <dbReference type="EMBL" id="MBK0394420.1"/>
    </source>
</evidence>
<gene>
    <name evidence="8" type="ORF">I8E28_17590</name>
</gene>
<proteinExistence type="inferred from homology"/>
<evidence type="ECO:0000256" key="5">
    <source>
        <dbReference type="ARBA" id="ARBA00023136"/>
    </source>
</evidence>
<feature type="transmembrane region" description="Helical" evidence="6">
    <location>
        <begin position="71"/>
        <end position="95"/>
    </location>
</feature>
<keyword evidence="9" id="KW-1185">Reference proteome</keyword>
<evidence type="ECO:0000313" key="9">
    <source>
        <dbReference type="Proteomes" id="UP000617041"/>
    </source>
</evidence>
<feature type="domain" description="GtrA/DPMS transmembrane" evidence="7">
    <location>
        <begin position="6"/>
        <end position="124"/>
    </location>
</feature>
<dbReference type="InterPro" id="IPR051401">
    <property type="entry name" value="GtrA_CellWall_Glycosyl"/>
</dbReference>
<reference evidence="8" key="1">
    <citation type="submission" date="2020-12" db="EMBL/GenBank/DDBJ databases">
        <title>Ramlibacter sp. nov., isolated from a freshwater alga, Cryptomonas.</title>
        <authorList>
            <person name="Kim H.M."/>
            <person name="Jeon C.O."/>
        </authorList>
    </citation>
    <scope>NUCLEOTIDE SEQUENCE</scope>
    <source>
        <strain evidence="8">CrO1</strain>
    </source>
</reference>
<evidence type="ECO:0000256" key="6">
    <source>
        <dbReference type="SAM" id="Phobius"/>
    </source>
</evidence>
<dbReference type="GO" id="GO:0005886">
    <property type="term" value="C:plasma membrane"/>
    <property type="evidence" value="ECO:0007669"/>
    <property type="project" value="TreeGrafter"/>
</dbReference>
<evidence type="ECO:0000259" key="7">
    <source>
        <dbReference type="Pfam" id="PF04138"/>
    </source>
</evidence>
<dbReference type="AlphaFoldDB" id="A0A934USM7"/>
<dbReference type="EMBL" id="JAEDAO010000001">
    <property type="protein sequence ID" value="MBK0394420.1"/>
    <property type="molecule type" value="Genomic_DNA"/>
</dbReference>
<dbReference type="InterPro" id="IPR007267">
    <property type="entry name" value="GtrA_DPMS_TM"/>
</dbReference>
<sequence>MTPLLRFALVGTVGFAVDGGLLQALVWAGWGPIAARLVSFPAAVVATWWLNRRFTFAGRDEGSALASLVRYVAVSLVGTSVNFGIYTAMVLGSVAMAARPIVPFAIASVAALVFNYLGSKHFAFRPARPRA</sequence>
<keyword evidence="3 6" id="KW-0812">Transmembrane</keyword>
<evidence type="ECO:0000256" key="3">
    <source>
        <dbReference type="ARBA" id="ARBA00022692"/>
    </source>
</evidence>
<dbReference type="PANTHER" id="PTHR38459">
    <property type="entry name" value="PROPHAGE BACTOPRENOL-LINKED GLUCOSE TRANSLOCASE HOMOLOG"/>
    <property type="match status" value="1"/>
</dbReference>